<gene>
    <name evidence="1" type="ORF">LCGC14_2500850</name>
</gene>
<accession>A0A0F9DDP2</accession>
<organism evidence="1">
    <name type="scientific">marine sediment metagenome</name>
    <dbReference type="NCBI Taxonomy" id="412755"/>
    <lineage>
        <taxon>unclassified sequences</taxon>
        <taxon>metagenomes</taxon>
        <taxon>ecological metagenomes</taxon>
    </lineage>
</organism>
<sequence length="27" mass="3009">KDTKLRQVDFALNLACKVELAAFDGRS</sequence>
<dbReference type="EMBL" id="LAZR01039874">
    <property type="protein sequence ID" value="KKL15916.1"/>
    <property type="molecule type" value="Genomic_DNA"/>
</dbReference>
<reference evidence="1" key="1">
    <citation type="journal article" date="2015" name="Nature">
        <title>Complex archaea that bridge the gap between prokaryotes and eukaryotes.</title>
        <authorList>
            <person name="Spang A."/>
            <person name="Saw J.H."/>
            <person name="Jorgensen S.L."/>
            <person name="Zaremba-Niedzwiedzka K."/>
            <person name="Martijn J."/>
            <person name="Lind A.E."/>
            <person name="van Eijk R."/>
            <person name="Schleper C."/>
            <person name="Guy L."/>
            <person name="Ettema T.J."/>
        </authorList>
    </citation>
    <scope>NUCLEOTIDE SEQUENCE</scope>
</reference>
<proteinExistence type="predicted"/>
<comment type="caution">
    <text evidence="1">The sequence shown here is derived from an EMBL/GenBank/DDBJ whole genome shotgun (WGS) entry which is preliminary data.</text>
</comment>
<protein>
    <submittedName>
        <fullName evidence="1">Uncharacterized protein</fullName>
    </submittedName>
</protein>
<feature type="non-terminal residue" evidence="1">
    <location>
        <position position="1"/>
    </location>
</feature>
<evidence type="ECO:0000313" key="1">
    <source>
        <dbReference type="EMBL" id="KKL15916.1"/>
    </source>
</evidence>
<dbReference type="AlphaFoldDB" id="A0A0F9DDP2"/>
<name>A0A0F9DDP2_9ZZZZ</name>